<accession>A0A4D6NTX3</accession>
<keyword evidence="3" id="KW-1185">Reference proteome</keyword>
<name>A0A4D6NTX3_VIGUN</name>
<dbReference type="AlphaFoldDB" id="A0A4D6NTX3"/>
<proteinExistence type="predicted"/>
<evidence type="ECO:0000256" key="1">
    <source>
        <dbReference type="SAM" id="MobiDB-lite"/>
    </source>
</evidence>
<sequence length="135" mass="15004">MQIEKTWNAWHLAVEIVPPSDTCRQGHHRRLAPSGTCPPPAEMVLLILDVRGIQGFGDTSKVELRVGTIRARPDPLSSLVLTHFLGFFDEWSSEKTWNAWHLAVEIVPPSDTCRQGHHRRLAPSGTCPPPGDLEA</sequence>
<evidence type="ECO:0000313" key="2">
    <source>
        <dbReference type="EMBL" id="QCE15207.1"/>
    </source>
</evidence>
<gene>
    <name evidence="2" type="ORF">DEO72_LG11g2216</name>
</gene>
<feature type="compositionally biased region" description="Pro residues" evidence="1">
    <location>
        <begin position="126"/>
        <end position="135"/>
    </location>
</feature>
<dbReference type="Proteomes" id="UP000501690">
    <property type="component" value="Linkage Group LG11"/>
</dbReference>
<evidence type="ECO:0000313" key="3">
    <source>
        <dbReference type="Proteomes" id="UP000501690"/>
    </source>
</evidence>
<reference evidence="2 3" key="1">
    <citation type="submission" date="2019-04" db="EMBL/GenBank/DDBJ databases">
        <title>An improved genome assembly and genetic linkage map for asparagus bean, Vigna unguiculata ssp. sesquipedialis.</title>
        <authorList>
            <person name="Xia Q."/>
            <person name="Zhang R."/>
            <person name="Dong Y."/>
        </authorList>
    </citation>
    <scope>NUCLEOTIDE SEQUENCE [LARGE SCALE GENOMIC DNA]</scope>
    <source>
        <tissue evidence="2">Leaf</tissue>
    </source>
</reference>
<feature type="region of interest" description="Disordered" evidence="1">
    <location>
        <begin position="113"/>
        <end position="135"/>
    </location>
</feature>
<dbReference type="EMBL" id="CP039355">
    <property type="protein sequence ID" value="QCE15207.1"/>
    <property type="molecule type" value="Genomic_DNA"/>
</dbReference>
<organism evidence="2 3">
    <name type="scientific">Vigna unguiculata</name>
    <name type="common">Cowpea</name>
    <dbReference type="NCBI Taxonomy" id="3917"/>
    <lineage>
        <taxon>Eukaryota</taxon>
        <taxon>Viridiplantae</taxon>
        <taxon>Streptophyta</taxon>
        <taxon>Embryophyta</taxon>
        <taxon>Tracheophyta</taxon>
        <taxon>Spermatophyta</taxon>
        <taxon>Magnoliopsida</taxon>
        <taxon>eudicotyledons</taxon>
        <taxon>Gunneridae</taxon>
        <taxon>Pentapetalae</taxon>
        <taxon>rosids</taxon>
        <taxon>fabids</taxon>
        <taxon>Fabales</taxon>
        <taxon>Fabaceae</taxon>
        <taxon>Papilionoideae</taxon>
        <taxon>50 kb inversion clade</taxon>
        <taxon>NPAAA clade</taxon>
        <taxon>indigoferoid/millettioid clade</taxon>
        <taxon>Phaseoleae</taxon>
        <taxon>Vigna</taxon>
    </lineage>
</organism>
<protein>
    <submittedName>
        <fullName evidence="2">Uncharacterized protein</fullName>
    </submittedName>
</protein>